<dbReference type="AlphaFoldDB" id="A0ABD1GGD1"/>
<evidence type="ECO:0000256" key="2">
    <source>
        <dbReference type="SAM" id="Phobius"/>
    </source>
</evidence>
<accession>A0ABD1GGD1</accession>
<proteinExistence type="predicted"/>
<sequence length="84" mass="9125">MAFQPGSGNSSSSKQKQTEEDDGVTSTLKAVGAAVGVAAVAWSAFSYLFGRSEEKMMKAPGKNYSIPRKDFESNPAEWFRNNRS</sequence>
<feature type="region of interest" description="Disordered" evidence="1">
    <location>
        <begin position="1"/>
        <end position="25"/>
    </location>
</feature>
<keyword evidence="4" id="KW-1185">Reference proteome</keyword>
<keyword evidence="2" id="KW-0812">Transmembrane</keyword>
<evidence type="ECO:0000313" key="4">
    <source>
        <dbReference type="Proteomes" id="UP001567538"/>
    </source>
</evidence>
<feature type="compositionally biased region" description="Low complexity" evidence="1">
    <location>
        <begin position="1"/>
        <end position="15"/>
    </location>
</feature>
<comment type="caution">
    <text evidence="3">The sequence shown here is derived from an EMBL/GenBank/DDBJ whole genome shotgun (WGS) entry which is preliminary data.</text>
</comment>
<dbReference type="InterPro" id="IPR039926">
    <property type="entry name" value="Egg_app_1"/>
</dbReference>
<protein>
    <submittedName>
        <fullName evidence="3">Uncharacterized protein</fullName>
    </submittedName>
</protein>
<dbReference type="Proteomes" id="UP001567538">
    <property type="component" value="Unassembled WGS sequence"/>
</dbReference>
<gene>
    <name evidence="3" type="ORF">AAHA92_20181</name>
</gene>
<organism evidence="3 4">
    <name type="scientific">Salvia divinorum</name>
    <name type="common">Maria pastora</name>
    <name type="synonym">Diviner's sage</name>
    <dbReference type="NCBI Taxonomy" id="28513"/>
    <lineage>
        <taxon>Eukaryota</taxon>
        <taxon>Viridiplantae</taxon>
        <taxon>Streptophyta</taxon>
        <taxon>Embryophyta</taxon>
        <taxon>Tracheophyta</taxon>
        <taxon>Spermatophyta</taxon>
        <taxon>Magnoliopsida</taxon>
        <taxon>eudicotyledons</taxon>
        <taxon>Gunneridae</taxon>
        <taxon>Pentapetalae</taxon>
        <taxon>asterids</taxon>
        <taxon>lamiids</taxon>
        <taxon>Lamiales</taxon>
        <taxon>Lamiaceae</taxon>
        <taxon>Nepetoideae</taxon>
        <taxon>Mentheae</taxon>
        <taxon>Salviinae</taxon>
        <taxon>Salvia</taxon>
        <taxon>Salvia subgen. Calosphace</taxon>
    </lineage>
</organism>
<feature type="transmembrane region" description="Helical" evidence="2">
    <location>
        <begin position="30"/>
        <end position="49"/>
    </location>
</feature>
<evidence type="ECO:0000313" key="3">
    <source>
        <dbReference type="EMBL" id="KAL1543172.1"/>
    </source>
</evidence>
<name>A0ABD1GGD1_SALDI</name>
<dbReference type="PANTHER" id="PTHR33333">
    <property type="entry name" value="ERYTHROCYTE MEMBRANE PROTEIN 1-LIKE"/>
    <property type="match status" value="1"/>
</dbReference>
<evidence type="ECO:0000256" key="1">
    <source>
        <dbReference type="SAM" id="MobiDB-lite"/>
    </source>
</evidence>
<dbReference type="PANTHER" id="PTHR33333:SF39">
    <property type="entry name" value="HIG1 DOMAIN-CONTAINING PROTEIN"/>
    <property type="match status" value="1"/>
</dbReference>
<reference evidence="3 4" key="1">
    <citation type="submission" date="2024-06" db="EMBL/GenBank/DDBJ databases">
        <title>A chromosome level genome sequence of Diviner's sage (Salvia divinorum).</title>
        <authorList>
            <person name="Ford S.A."/>
            <person name="Ro D.-K."/>
            <person name="Ness R.W."/>
            <person name="Phillips M.A."/>
        </authorList>
    </citation>
    <scope>NUCLEOTIDE SEQUENCE [LARGE SCALE GENOMIC DNA]</scope>
    <source>
        <strain evidence="3">SAF-2024a</strain>
        <tissue evidence="3">Leaf</tissue>
    </source>
</reference>
<keyword evidence="2" id="KW-0472">Membrane</keyword>
<dbReference type="EMBL" id="JBEAFC010000008">
    <property type="protein sequence ID" value="KAL1543172.1"/>
    <property type="molecule type" value="Genomic_DNA"/>
</dbReference>
<keyword evidence="2" id="KW-1133">Transmembrane helix</keyword>